<dbReference type="Proteomes" id="UP000800235">
    <property type="component" value="Unassembled WGS sequence"/>
</dbReference>
<keyword evidence="3" id="KW-1185">Reference proteome</keyword>
<reference evidence="2" key="1">
    <citation type="journal article" date="2020" name="Stud. Mycol.">
        <title>101 Dothideomycetes genomes: a test case for predicting lifestyles and emergence of pathogens.</title>
        <authorList>
            <person name="Haridas S."/>
            <person name="Albert R."/>
            <person name="Binder M."/>
            <person name="Bloem J."/>
            <person name="Labutti K."/>
            <person name="Salamov A."/>
            <person name="Andreopoulos B."/>
            <person name="Baker S."/>
            <person name="Barry K."/>
            <person name="Bills G."/>
            <person name="Bluhm B."/>
            <person name="Cannon C."/>
            <person name="Castanera R."/>
            <person name="Culley D."/>
            <person name="Daum C."/>
            <person name="Ezra D."/>
            <person name="Gonzalez J."/>
            <person name="Henrissat B."/>
            <person name="Kuo A."/>
            <person name="Liang C."/>
            <person name="Lipzen A."/>
            <person name="Lutzoni F."/>
            <person name="Magnuson J."/>
            <person name="Mondo S."/>
            <person name="Nolan M."/>
            <person name="Ohm R."/>
            <person name="Pangilinan J."/>
            <person name="Park H.-J."/>
            <person name="Ramirez L."/>
            <person name="Alfaro M."/>
            <person name="Sun H."/>
            <person name="Tritt A."/>
            <person name="Yoshinaga Y."/>
            <person name="Zwiers L.-H."/>
            <person name="Turgeon B."/>
            <person name="Goodwin S."/>
            <person name="Spatafora J."/>
            <person name="Crous P."/>
            <person name="Grigoriev I."/>
        </authorList>
    </citation>
    <scope>NUCLEOTIDE SEQUENCE</scope>
    <source>
        <strain evidence="2">CBS 130266</strain>
    </source>
</reference>
<sequence>MALNLGLRRWRRPLFWTVLALIVLEFPLTVTTLALFGIADPDTYRTKLWQDGSSNGFNSDPSTPLYAAANYLPPVKVPLVWSLFLTKYNLVIAILSMFILLLKGVLLPLKVLFPIFSAIIHATEVGLWSYSVYAQTSPDTIDPKHSNPGPPWYITKSCSVVFKEGNRGFCMQAKASFWVSCVML</sequence>
<name>A0A9P4NM31_9PEZI</name>
<gene>
    <name evidence="2" type="ORF">EJ08DRAFT_354510</name>
</gene>
<keyword evidence="1" id="KW-1133">Transmembrane helix</keyword>
<dbReference type="AlphaFoldDB" id="A0A9P4NM31"/>
<accession>A0A9P4NM31</accession>
<dbReference type="OrthoDB" id="5352400at2759"/>
<proteinExistence type="predicted"/>
<protein>
    <submittedName>
        <fullName evidence="2">Uncharacterized protein</fullName>
    </submittedName>
</protein>
<feature type="transmembrane region" description="Helical" evidence="1">
    <location>
        <begin position="14"/>
        <end position="39"/>
    </location>
</feature>
<feature type="transmembrane region" description="Helical" evidence="1">
    <location>
        <begin position="79"/>
        <end position="102"/>
    </location>
</feature>
<evidence type="ECO:0000313" key="2">
    <source>
        <dbReference type="EMBL" id="KAF2427349.1"/>
    </source>
</evidence>
<organism evidence="2 3">
    <name type="scientific">Tothia fuscella</name>
    <dbReference type="NCBI Taxonomy" id="1048955"/>
    <lineage>
        <taxon>Eukaryota</taxon>
        <taxon>Fungi</taxon>
        <taxon>Dikarya</taxon>
        <taxon>Ascomycota</taxon>
        <taxon>Pezizomycotina</taxon>
        <taxon>Dothideomycetes</taxon>
        <taxon>Pleosporomycetidae</taxon>
        <taxon>Venturiales</taxon>
        <taxon>Cylindrosympodiaceae</taxon>
        <taxon>Tothia</taxon>
    </lineage>
</organism>
<keyword evidence="1" id="KW-0472">Membrane</keyword>
<dbReference type="EMBL" id="MU007060">
    <property type="protein sequence ID" value="KAF2427349.1"/>
    <property type="molecule type" value="Genomic_DNA"/>
</dbReference>
<evidence type="ECO:0000313" key="3">
    <source>
        <dbReference type="Proteomes" id="UP000800235"/>
    </source>
</evidence>
<keyword evidence="1" id="KW-0812">Transmembrane</keyword>
<comment type="caution">
    <text evidence="2">The sequence shown here is derived from an EMBL/GenBank/DDBJ whole genome shotgun (WGS) entry which is preliminary data.</text>
</comment>
<evidence type="ECO:0000256" key="1">
    <source>
        <dbReference type="SAM" id="Phobius"/>
    </source>
</evidence>